<feature type="region of interest" description="Disordered" evidence="1">
    <location>
        <begin position="31"/>
        <end position="80"/>
    </location>
</feature>
<gene>
    <name evidence="2" type="ORF">T265_11413</name>
</gene>
<dbReference type="CTD" id="20325581"/>
<evidence type="ECO:0000313" key="3">
    <source>
        <dbReference type="Proteomes" id="UP000054324"/>
    </source>
</evidence>
<name>A0A074Z319_OPIVI</name>
<organism evidence="2 3">
    <name type="scientific">Opisthorchis viverrini</name>
    <name type="common">Southeast Asian liver fluke</name>
    <dbReference type="NCBI Taxonomy" id="6198"/>
    <lineage>
        <taxon>Eukaryota</taxon>
        <taxon>Metazoa</taxon>
        <taxon>Spiralia</taxon>
        <taxon>Lophotrochozoa</taxon>
        <taxon>Platyhelminthes</taxon>
        <taxon>Trematoda</taxon>
        <taxon>Digenea</taxon>
        <taxon>Opisthorchiida</taxon>
        <taxon>Opisthorchiata</taxon>
        <taxon>Opisthorchiidae</taxon>
        <taxon>Opisthorchis</taxon>
    </lineage>
</organism>
<protein>
    <submittedName>
        <fullName evidence="2">Uncharacterized protein</fullName>
    </submittedName>
</protein>
<evidence type="ECO:0000313" key="2">
    <source>
        <dbReference type="EMBL" id="KER19922.1"/>
    </source>
</evidence>
<proteinExistence type="predicted"/>
<dbReference type="Proteomes" id="UP000054324">
    <property type="component" value="Unassembled WGS sequence"/>
</dbReference>
<evidence type="ECO:0000256" key="1">
    <source>
        <dbReference type="SAM" id="MobiDB-lite"/>
    </source>
</evidence>
<feature type="compositionally biased region" description="Polar residues" evidence="1">
    <location>
        <begin position="51"/>
        <end position="61"/>
    </location>
</feature>
<dbReference type="GeneID" id="20325581"/>
<dbReference type="AlphaFoldDB" id="A0A074Z319"/>
<accession>A0A074Z319</accession>
<keyword evidence="3" id="KW-1185">Reference proteome</keyword>
<reference evidence="2 3" key="1">
    <citation type="submission" date="2013-11" db="EMBL/GenBank/DDBJ databases">
        <title>Opisthorchis viverrini - life in the bile duct.</title>
        <authorList>
            <person name="Young N.D."/>
            <person name="Nagarajan N."/>
            <person name="Lin S.J."/>
            <person name="Korhonen P.K."/>
            <person name="Jex A.R."/>
            <person name="Hall R.S."/>
            <person name="Safavi-Hemami H."/>
            <person name="Kaewkong W."/>
            <person name="Bertrand D."/>
            <person name="Gao S."/>
            <person name="Seet Q."/>
            <person name="Wongkham S."/>
            <person name="Teh B.T."/>
            <person name="Wongkham C."/>
            <person name="Intapan P.M."/>
            <person name="Maleewong W."/>
            <person name="Yang X."/>
            <person name="Hu M."/>
            <person name="Wang Z."/>
            <person name="Hofmann A."/>
            <person name="Sternberg P.W."/>
            <person name="Tan P."/>
            <person name="Wang J."/>
            <person name="Gasser R.B."/>
        </authorList>
    </citation>
    <scope>NUCLEOTIDE SEQUENCE [LARGE SCALE GENOMIC DNA]</scope>
</reference>
<dbReference type="RefSeq" id="XP_009176325.1">
    <property type="nucleotide sequence ID" value="XM_009178061.1"/>
</dbReference>
<sequence length="80" mass="9321">MVHLHFPFSKRPTMSLSFTEPIYIRFSKSVKRHTPYVDSRTHPSPARQSALRDSSWSSQMDTPRELDPADGWADPVYRTE</sequence>
<dbReference type="EMBL" id="KL597117">
    <property type="protein sequence ID" value="KER19922.1"/>
    <property type="molecule type" value="Genomic_DNA"/>
</dbReference>
<dbReference type="KEGG" id="ovi:T265_11413"/>